<protein>
    <submittedName>
        <fullName evidence="3">Uncharacterized protein</fullName>
    </submittedName>
</protein>
<keyword evidence="4" id="KW-1185">Reference proteome</keyword>
<keyword evidence="2" id="KW-0472">Membrane</keyword>
<name>A0ABT5KES4_9BURK</name>
<gene>
    <name evidence="3" type="ORF">PRZ03_09925</name>
</gene>
<sequence>MNLSTVLAAAGLLTCIFLAIRMCLSPRLRQQMDARLRRVAWGLRDAGHRLGVYWRSRRFKKSAASEADAAIRRAKTAHKPEGEWDGNVYRPKSFGKDKPRKPH</sequence>
<dbReference type="Proteomes" id="UP001221189">
    <property type="component" value="Unassembled WGS sequence"/>
</dbReference>
<evidence type="ECO:0000256" key="2">
    <source>
        <dbReference type="SAM" id="Phobius"/>
    </source>
</evidence>
<feature type="region of interest" description="Disordered" evidence="1">
    <location>
        <begin position="74"/>
        <end position="103"/>
    </location>
</feature>
<organism evidence="3 4">
    <name type="scientific">Roseateles albus</name>
    <dbReference type="NCBI Taxonomy" id="2987525"/>
    <lineage>
        <taxon>Bacteria</taxon>
        <taxon>Pseudomonadati</taxon>
        <taxon>Pseudomonadota</taxon>
        <taxon>Betaproteobacteria</taxon>
        <taxon>Burkholderiales</taxon>
        <taxon>Sphaerotilaceae</taxon>
        <taxon>Roseateles</taxon>
    </lineage>
</organism>
<accession>A0ABT5KES4</accession>
<dbReference type="EMBL" id="JAQQXT010000005">
    <property type="protein sequence ID" value="MDC8771887.1"/>
    <property type="molecule type" value="Genomic_DNA"/>
</dbReference>
<reference evidence="3 4" key="1">
    <citation type="submission" date="2022-10" db="EMBL/GenBank/DDBJ databases">
        <title>Paucibacter sp. hw1 Genome sequencing.</title>
        <authorList>
            <person name="Park S."/>
        </authorList>
    </citation>
    <scope>NUCLEOTIDE SEQUENCE [LARGE SCALE GENOMIC DNA]</scope>
    <source>
        <strain evidence="4">hw1</strain>
    </source>
</reference>
<proteinExistence type="predicted"/>
<keyword evidence="2" id="KW-0812">Transmembrane</keyword>
<evidence type="ECO:0000313" key="4">
    <source>
        <dbReference type="Proteomes" id="UP001221189"/>
    </source>
</evidence>
<keyword evidence="2" id="KW-1133">Transmembrane helix</keyword>
<feature type="transmembrane region" description="Helical" evidence="2">
    <location>
        <begin position="6"/>
        <end position="24"/>
    </location>
</feature>
<evidence type="ECO:0000256" key="1">
    <source>
        <dbReference type="SAM" id="MobiDB-lite"/>
    </source>
</evidence>
<comment type="caution">
    <text evidence="3">The sequence shown here is derived from an EMBL/GenBank/DDBJ whole genome shotgun (WGS) entry which is preliminary data.</text>
</comment>
<dbReference type="RefSeq" id="WP_273600172.1">
    <property type="nucleotide sequence ID" value="NZ_JAQQXT010000005.1"/>
</dbReference>
<evidence type="ECO:0000313" key="3">
    <source>
        <dbReference type="EMBL" id="MDC8771887.1"/>
    </source>
</evidence>